<dbReference type="InterPro" id="IPR027417">
    <property type="entry name" value="P-loop_NTPase"/>
</dbReference>
<dbReference type="SUPFAM" id="SSF52540">
    <property type="entry name" value="P-loop containing nucleoside triphosphate hydrolases"/>
    <property type="match status" value="1"/>
</dbReference>
<dbReference type="InterPro" id="IPR011990">
    <property type="entry name" value="TPR-like_helical_dom_sf"/>
</dbReference>
<dbReference type="Pfam" id="PF13424">
    <property type="entry name" value="TPR_12"/>
    <property type="match status" value="5"/>
</dbReference>
<dbReference type="PANTHER" id="PTHR45641">
    <property type="entry name" value="TETRATRICOPEPTIDE REPEAT PROTEIN (AFU_ORTHOLOGUE AFUA_6G03870)"/>
    <property type="match status" value="1"/>
</dbReference>
<dbReference type="Pfam" id="PF13374">
    <property type="entry name" value="TPR_10"/>
    <property type="match status" value="3"/>
</dbReference>
<keyword evidence="5" id="KW-1185">Reference proteome</keyword>
<keyword evidence="1" id="KW-0677">Repeat</keyword>
<dbReference type="PANTHER" id="PTHR45641:SF19">
    <property type="entry name" value="NEPHROCYSTIN-3"/>
    <property type="match status" value="1"/>
</dbReference>
<feature type="compositionally biased region" description="Polar residues" evidence="3">
    <location>
        <begin position="1"/>
        <end position="34"/>
    </location>
</feature>
<dbReference type="Gene3D" id="3.40.50.300">
    <property type="entry name" value="P-loop containing nucleotide triphosphate hydrolases"/>
    <property type="match status" value="1"/>
</dbReference>
<dbReference type="OrthoDB" id="1658288at2759"/>
<evidence type="ECO:0000256" key="1">
    <source>
        <dbReference type="ARBA" id="ARBA00022737"/>
    </source>
</evidence>
<gene>
    <name evidence="4" type="ORF">D9757_009657</name>
</gene>
<feature type="region of interest" description="Disordered" evidence="3">
    <location>
        <begin position="1"/>
        <end position="35"/>
    </location>
</feature>
<accession>A0A8H5LZJ3</accession>
<dbReference type="InterPro" id="IPR019734">
    <property type="entry name" value="TPR_rpt"/>
</dbReference>
<evidence type="ECO:0000256" key="3">
    <source>
        <dbReference type="SAM" id="MobiDB-lite"/>
    </source>
</evidence>
<dbReference type="Gene3D" id="1.25.40.10">
    <property type="entry name" value="Tetratricopeptide repeat domain"/>
    <property type="match status" value="3"/>
</dbReference>
<evidence type="ECO:0000313" key="4">
    <source>
        <dbReference type="EMBL" id="KAF5375322.1"/>
    </source>
</evidence>
<dbReference type="SMART" id="SM00028">
    <property type="entry name" value="TPR"/>
    <property type="match status" value="10"/>
</dbReference>
<sequence length="1167" mass="131341">MAQKRTLNWRNFLQSGSTNQNKATSTRGSPTREPSQVLVPVYSGQILAGAHHFNMENPNFTSIQTQYVTVNSRSGSSGAPLGGLENQVLVCPPPSLHFTGREDVLVQLSGIFAPPVVTLYGPKQKDLAKFIRNNMKWDGSVILINGKSAKDLSKGIAKNYKTPESLVADTILVIENMESTLKIMDYLPPWFNFPVLITSTQMEITKGEYGRHSFHLLIDIKQAERDQLEDSLKEVLYKKQEIVTLVAAGGTGKTQAVLKFIEKNLSRFTNVWFFDASSEAMLVENFKELGRALKISEDVATVRRFLTTMMRNWICIFDNADDTELLQVLLRKYLPVGRHGGIIVTSRLRDAMQLASSSHCNVSLGDLDESSAIKLLLKHAREETSEQNLKLAGQIVNALEFQALAVCTAGAYIHAKSTCSLDTYYLCFKEKSRKTLKHKMTGESYPWTVYNAFMLSFEQLGGPAKLLLQVCSCLHPTGIPVEMFQNAFNYGFTEDDFHETEKEVMGRGKMNEIIKCLGTENDLLEIIDELGTFSLVSYNVDHEHPTLSHHAVIHSCAYETIALRDNIVPAVTLILSSGTPVGHSEHDFALRRRLLIHVSHISMDGLEHLTMKGQDKVAQIFAESGNWTQAERLQKKVLSLQEELLGEHHPDTLTSMNNLASTYQARGKTEQAEQLLETVLSLCGKRLLGEHHPDTLTSIGNLALTYQTCGEREQAEMLQEKVLSLWRELIEEHPCDTLTSMNNLAGTYQPRGKTERAEKLQEKVLSLRKELLGEHHPDTWTFMSNLALTYQARGKTEQAEKLQEKVLSLHKELLGEHHPDTLTSMNNLALTYKARAKTDWAEKLQENGLSLCKELLGEHHPDTLTSMNNLALTYKARGKTDQAEKLQEKGLFLCKELLGEHHPDTLTFMSNLASTYQARGKPEQAETLQEKVLSLHKELVGEHHPDTLTSMNNLALTYQTRGKTEQAQQLLETVLSLCKESLGDHHPDTLTSMGNLALTYQACGETEQAEKLQEKVLSLHKEILGEHHPSTLTSMNNLALTYKHRGKTEQAEKLHEKELFLCKELLGEHHPDILISMNNLALTYHARGKTEQAEKLQEKVLSLMKELLGEHHPDTLSSMSNLALIYQDRGKREQAEQLQEKTGFITQDRQKSNFPLSLHVSERNYFD</sequence>
<name>A0A8H5LZJ3_9AGAR</name>
<comment type="caution">
    <text evidence="4">The sequence shown here is derived from an EMBL/GenBank/DDBJ whole genome shotgun (WGS) entry which is preliminary data.</text>
</comment>
<dbReference type="EMBL" id="JAACJN010000098">
    <property type="protein sequence ID" value="KAF5375322.1"/>
    <property type="molecule type" value="Genomic_DNA"/>
</dbReference>
<keyword evidence="2" id="KW-0802">TPR repeat</keyword>
<dbReference type="AlphaFoldDB" id="A0A8H5LZJ3"/>
<proteinExistence type="predicted"/>
<dbReference type="SUPFAM" id="SSF48452">
    <property type="entry name" value="TPR-like"/>
    <property type="match status" value="4"/>
</dbReference>
<organism evidence="4 5">
    <name type="scientific">Collybiopsis confluens</name>
    <dbReference type="NCBI Taxonomy" id="2823264"/>
    <lineage>
        <taxon>Eukaryota</taxon>
        <taxon>Fungi</taxon>
        <taxon>Dikarya</taxon>
        <taxon>Basidiomycota</taxon>
        <taxon>Agaricomycotina</taxon>
        <taxon>Agaricomycetes</taxon>
        <taxon>Agaricomycetidae</taxon>
        <taxon>Agaricales</taxon>
        <taxon>Marasmiineae</taxon>
        <taxon>Omphalotaceae</taxon>
        <taxon>Collybiopsis</taxon>
    </lineage>
</organism>
<evidence type="ECO:0008006" key="6">
    <source>
        <dbReference type="Google" id="ProtNLM"/>
    </source>
</evidence>
<reference evidence="4 5" key="1">
    <citation type="journal article" date="2020" name="ISME J.">
        <title>Uncovering the hidden diversity of litter-decomposition mechanisms in mushroom-forming fungi.</title>
        <authorList>
            <person name="Floudas D."/>
            <person name="Bentzer J."/>
            <person name="Ahren D."/>
            <person name="Johansson T."/>
            <person name="Persson P."/>
            <person name="Tunlid A."/>
        </authorList>
    </citation>
    <scope>NUCLEOTIDE SEQUENCE [LARGE SCALE GENOMIC DNA]</scope>
    <source>
        <strain evidence="4 5">CBS 406.79</strain>
    </source>
</reference>
<dbReference type="Proteomes" id="UP000518752">
    <property type="component" value="Unassembled WGS sequence"/>
</dbReference>
<evidence type="ECO:0000256" key="2">
    <source>
        <dbReference type="ARBA" id="ARBA00022803"/>
    </source>
</evidence>
<dbReference type="PRINTS" id="PR00381">
    <property type="entry name" value="KINESINLIGHT"/>
</dbReference>
<evidence type="ECO:0000313" key="5">
    <source>
        <dbReference type="Proteomes" id="UP000518752"/>
    </source>
</evidence>
<protein>
    <recommendedName>
        <fullName evidence="6">TPR-like protein</fullName>
    </recommendedName>
</protein>